<sequence>MGRGRTKGKEVQIIHTDGNSMKLNTDALEKLLCDPRIKDKPVAVLSIAGPFRSGKSFLLGFFLRFLYNLHIENWLGDPNEPLNGFKWRGGCERHTVGIKAWDEVFLVQTSSGQEIAVLLLDTQGMHDDRSTMSEIGNIFALSTMASSVQIYNVWTNIQENDLQSLEYFAEYGRLAQAQVQGKPFQKLQFLVRDWYHESDAPYGAEGGRMLLNKRLQASEDQPGELKQRRENIYSCFKELACFLMPHPGLKSYVNIFNGGELPRPVSVYQEIDDCFEKSAPYLTRTSVTGKWLDVCWDKCVNTCLAAQIVTAGGLGSASIALGLTCSPVGAIVCGCFCLALTASVLGTATWKCIKNKKSRTRASYKPLKTEDDSWKGLSKKGVNRGSAFSIVMNAMAEAKDMYKTEMEKTCEDEPDVNPEQLKKHHEYIRRRALERLLSICRESGMEPTQDVIGLFEQEIDEAFVDFANTNRSGGCCFGYLWAWLRRRRTDKNGYCRIKED</sequence>
<proteinExistence type="predicted"/>
<comment type="caution">
    <text evidence="1">The sequence shown here is derived from an EMBL/GenBank/DDBJ whole genome shotgun (WGS) entry which is preliminary data.</text>
</comment>
<dbReference type="EMBL" id="CM023488">
    <property type="protein sequence ID" value="KAH6923571.1"/>
    <property type="molecule type" value="Genomic_DNA"/>
</dbReference>
<reference evidence="1" key="1">
    <citation type="submission" date="2020-05" db="EMBL/GenBank/DDBJ databases">
        <title>Large-scale comparative analyses of tick genomes elucidate their genetic diversity and vector capacities.</title>
        <authorList>
            <person name="Jia N."/>
            <person name="Wang J."/>
            <person name="Shi W."/>
            <person name="Du L."/>
            <person name="Sun Y."/>
            <person name="Zhan W."/>
            <person name="Jiang J."/>
            <person name="Wang Q."/>
            <person name="Zhang B."/>
            <person name="Ji P."/>
            <person name="Sakyi L.B."/>
            <person name="Cui X."/>
            <person name="Yuan T."/>
            <person name="Jiang B."/>
            <person name="Yang W."/>
            <person name="Lam T.T.-Y."/>
            <person name="Chang Q."/>
            <person name="Ding S."/>
            <person name="Wang X."/>
            <person name="Zhu J."/>
            <person name="Ruan X."/>
            <person name="Zhao L."/>
            <person name="Wei J."/>
            <person name="Que T."/>
            <person name="Du C."/>
            <person name="Cheng J."/>
            <person name="Dai P."/>
            <person name="Han X."/>
            <person name="Huang E."/>
            <person name="Gao Y."/>
            <person name="Liu J."/>
            <person name="Shao H."/>
            <person name="Ye R."/>
            <person name="Li L."/>
            <person name="Wei W."/>
            <person name="Wang X."/>
            <person name="Wang C."/>
            <person name="Yang T."/>
            <person name="Huo Q."/>
            <person name="Li W."/>
            <person name="Guo W."/>
            <person name="Chen H."/>
            <person name="Zhou L."/>
            <person name="Ni X."/>
            <person name="Tian J."/>
            <person name="Zhou Y."/>
            <person name="Sheng Y."/>
            <person name="Liu T."/>
            <person name="Pan Y."/>
            <person name="Xia L."/>
            <person name="Li J."/>
            <person name="Zhao F."/>
            <person name="Cao W."/>
        </authorList>
    </citation>
    <scope>NUCLEOTIDE SEQUENCE</scope>
    <source>
        <strain evidence="1">Hyas-2018</strain>
    </source>
</reference>
<keyword evidence="2" id="KW-1185">Reference proteome</keyword>
<name>A0ACB7RPG7_HYAAI</name>
<evidence type="ECO:0000313" key="1">
    <source>
        <dbReference type="EMBL" id="KAH6923571.1"/>
    </source>
</evidence>
<gene>
    <name evidence="1" type="ORF">HPB50_002393</name>
</gene>
<organism evidence="1 2">
    <name type="scientific">Hyalomma asiaticum</name>
    <name type="common">Tick</name>
    <dbReference type="NCBI Taxonomy" id="266040"/>
    <lineage>
        <taxon>Eukaryota</taxon>
        <taxon>Metazoa</taxon>
        <taxon>Ecdysozoa</taxon>
        <taxon>Arthropoda</taxon>
        <taxon>Chelicerata</taxon>
        <taxon>Arachnida</taxon>
        <taxon>Acari</taxon>
        <taxon>Parasitiformes</taxon>
        <taxon>Ixodida</taxon>
        <taxon>Ixodoidea</taxon>
        <taxon>Ixodidae</taxon>
        <taxon>Hyalomminae</taxon>
        <taxon>Hyalomma</taxon>
    </lineage>
</organism>
<accession>A0ACB7RPG7</accession>
<protein>
    <submittedName>
        <fullName evidence="1">Uncharacterized protein</fullName>
    </submittedName>
</protein>
<dbReference type="Proteomes" id="UP000821845">
    <property type="component" value="Chromosome 8"/>
</dbReference>
<evidence type="ECO:0000313" key="2">
    <source>
        <dbReference type="Proteomes" id="UP000821845"/>
    </source>
</evidence>